<comment type="caution">
    <text evidence="1">The sequence shown here is derived from an EMBL/GenBank/DDBJ whole genome shotgun (WGS) entry which is preliminary data.</text>
</comment>
<name>A0A2R6AMV4_9ARCH</name>
<sequence length="126" mass="14486">MRHDFANLEEAKSVILKLIKNVEEQTPLSEAMERANFIAAEERRRKIFERLGEKKEEKTVRLHTDADTAVKVTESSNELFFLCVEQASKVVKLRRVLDALSQIPVNEVKGYIYEVMGEPLLVVLRA</sequence>
<gene>
    <name evidence="1" type="ORF">B9Q03_10175</name>
</gene>
<accession>A0A2R6AMV4</accession>
<dbReference type="AlphaFoldDB" id="A0A2R6AMV4"/>
<organism evidence="1 2">
    <name type="scientific">Candidatus Marsarchaeota G2 archaeon OSP_D</name>
    <dbReference type="NCBI Taxonomy" id="1978157"/>
    <lineage>
        <taxon>Archaea</taxon>
        <taxon>Candidatus Marsarchaeota</taxon>
        <taxon>Candidatus Marsarchaeota group 2</taxon>
    </lineage>
</organism>
<dbReference type="EMBL" id="NEXE01000149">
    <property type="protein sequence ID" value="PSN87709.1"/>
    <property type="molecule type" value="Genomic_DNA"/>
</dbReference>
<protein>
    <submittedName>
        <fullName evidence="1">Uncharacterized protein</fullName>
    </submittedName>
</protein>
<evidence type="ECO:0000313" key="2">
    <source>
        <dbReference type="Proteomes" id="UP000240322"/>
    </source>
</evidence>
<reference evidence="1 2" key="1">
    <citation type="submission" date="2017-04" db="EMBL/GenBank/DDBJ databases">
        <title>Novel microbial lineages endemic to geothermal iron-oxide mats fill important gaps in the evolutionary history of Archaea.</title>
        <authorList>
            <person name="Jay Z.J."/>
            <person name="Beam J.P."/>
            <person name="Dlakic M."/>
            <person name="Rusch D.B."/>
            <person name="Kozubal M.A."/>
            <person name="Inskeep W.P."/>
        </authorList>
    </citation>
    <scope>NUCLEOTIDE SEQUENCE [LARGE SCALE GENOMIC DNA]</scope>
    <source>
        <strain evidence="1">OSP_D</strain>
    </source>
</reference>
<dbReference type="Proteomes" id="UP000240322">
    <property type="component" value="Unassembled WGS sequence"/>
</dbReference>
<evidence type="ECO:0000313" key="1">
    <source>
        <dbReference type="EMBL" id="PSN87709.1"/>
    </source>
</evidence>
<proteinExistence type="predicted"/>